<organism evidence="1 2">
    <name type="scientific">Algisphaera agarilytica</name>
    <dbReference type="NCBI Taxonomy" id="1385975"/>
    <lineage>
        <taxon>Bacteria</taxon>
        <taxon>Pseudomonadati</taxon>
        <taxon>Planctomycetota</taxon>
        <taxon>Phycisphaerae</taxon>
        <taxon>Phycisphaerales</taxon>
        <taxon>Phycisphaeraceae</taxon>
        <taxon>Algisphaera</taxon>
    </lineage>
</organism>
<gene>
    <name evidence="1" type="ORF">HNQ40_001960</name>
</gene>
<evidence type="ECO:0000313" key="1">
    <source>
        <dbReference type="EMBL" id="MBB6430154.1"/>
    </source>
</evidence>
<dbReference type="RefSeq" id="WP_184677690.1">
    <property type="nucleotide sequence ID" value="NZ_JACHGY010000001.1"/>
</dbReference>
<accession>A0A7X0LKS7</accession>
<proteinExistence type="predicted"/>
<dbReference type="Proteomes" id="UP000541810">
    <property type="component" value="Unassembled WGS sequence"/>
</dbReference>
<dbReference type="AlphaFoldDB" id="A0A7X0LKS7"/>
<evidence type="ECO:0008006" key="3">
    <source>
        <dbReference type="Google" id="ProtNLM"/>
    </source>
</evidence>
<sequence>MSKKDVDRLREKLPLPPLLMSLIQAGRWSNPGDEVMLRKIPFIHDPIIFLTTRESMDFNSGPLMGPDESEHAYFSEYRGALVGERELPWADVEKLIFIVVNERPGDDVGIALDYRTGIDTPRVIGMDWHSGKNCIYREISQSFEEFVELLEI</sequence>
<reference evidence="1 2" key="1">
    <citation type="submission" date="2020-08" db="EMBL/GenBank/DDBJ databases">
        <title>Genomic Encyclopedia of Type Strains, Phase IV (KMG-IV): sequencing the most valuable type-strain genomes for metagenomic binning, comparative biology and taxonomic classification.</title>
        <authorList>
            <person name="Goeker M."/>
        </authorList>
    </citation>
    <scope>NUCLEOTIDE SEQUENCE [LARGE SCALE GENOMIC DNA]</scope>
    <source>
        <strain evidence="1 2">DSM 103725</strain>
    </source>
</reference>
<name>A0A7X0LKS7_9BACT</name>
<keyword evidence="2" id="KW-1185">Reference proteome</keyword>
<evidence type="ECO:0000313" key="2">
    <source>
        <dbReference type="Proteomes" id="UP000541810"/>
    </source>
</evidence>
<dbReference type="EMBL" id="JACHGY010000001">
    <property type="protein sequence ID" value="MBB6430154.1"/>
    <property type="molecule type" value="Genomic_DNA"/>
</dbReference>
<protein>
    <recommendedName>
        <fullName evidence="3">Knr4/Smi1-like domain-containing protein</fullName>
    </recommendedName>
</protein>
<comment type="caution">
    <text evidence="1">The sequence shown here is derived from an EMBL/GenBank/DDBJ whole genome shotgun (WGS) entry which is preliminary data.</text>
</comment>